<dbReference type="STRING" id="1042163.BRLA_c015970"/>
<gene>
    <name evidence="2" type="ORF">BRLA_c015970</name>
</gene>
<dbReference type="EMBL" id="CP007806">
    <property type="protein sequence ID" value="AIG25921.1"/>
    <property type="molecule type" value="Genomic_DNA"/>
</dbReference>
<dbReference type="HOGENOM" id="CLU_052642_1_0_9"/>
<evidence type="ECO:0000256" key="1">
    <source>
        <dbReference type="SAM" id="MobiDB-lite"/>
    </source>
</evidence>
<dbReference type="InterPro" id="IPR024562">
    <property type="entry name" value="YqhG"/>
</dbReference>
<feature type="region of interest" description="Disordered" evidence="1">
    <location>
        <begin position="235"/>
        <end position="265"/>
    </location>
</feature>
<protein>
    <submittedName>
        <fullName evidence="2">Uncharacterized protein</fullName>
    </submittedName>
</protein>
<accession>A0A075R363</accession>
<dbReference type="RefSeq" id="WP_003337989.1">
    <property type="nucleotide sequence ID" value="NZ_CP007806.1"/>
</dbReference>
<dbReference type="Pfam" id="PF11079">
    <property type="entry name" value="YqhG"/>
    <property type="match status" value="1"/>
</dbReference>
<dbReference type="Proteomes" id="UP000005850">
    <property type="component" value="Chromosome"/>
</dbReference>
<name>A0A075R363_BRELA</name>
<sequence>MQQTEVREFVEKYFAAFQSHVVENHPDYVTVKLPEDVDKDIGNRPFYWSWVKKMNIAPQPLHLTLYFPQTEIPKELRAEHIHFGSKRLQQIFESTYKHGRFVCMYETPKGILQKASMSTRRSTALTPWLHLNIKVSFICDKKRDFLLSLGINLHQARVVQDFYPFLKRLQLTPAIPDYFYTLDRRLDIPQAIEMAKSEVYHFLDNQDHSWADQARLRLQEELDILEEYYKHAALEQEREEAKASKTTSKGEANGEADLEEASNASVITLTPQAKSQIDKNIQGETSETPVLHTDSPSPLGHLLSVKRPTPIADESIPVTLSQSPATMQDHLQKGGRILDFLRINGIQETPKEQIEQGEWKASSIEEEKERRMSELRWQYEPRVDVKLINGGLFYLFNLPPI</sequence>
<dbReference type="eggNOG" id="ENOG502Z821">
    <property type="taxonomic scope" value="Bacteria"/>
</dbReference>
<reference evidence="2 3" key="1">
    <citation type="journal article" date="2011" name="J. Bacteriol.">
        <title>Genome sequence of Brevibacillus laterosporus LMG 15441, a pathogen of invertebrates.</title>
        <authorList>
            <person name="Djukic M."/>
            <person name="Poehlein A."/>
            <person name="Thurmer A."/>
            <person name="Daniel R."/>
        </authorList>
    </citation>
    <scope>NUCLEOTIDE SEQUENCE [LARGE SCALE GENOMIC DNA]</scope>
    <source>
        <strain evidence="2 3">LMG 15441</strain>
    </source>
</reference>
<proteinExistence type="predicted"/>
<evidence type="ECO:0000313" key="2">
    <source>
        <dbReference type="EMBL" id="AIG25921.1"/>
    </source>
</evidence>
<organism evidence="2 3">
    <name type="scientific">Brevibacillus laterosporus LMG 15441</name>
    <dbReference type="NCBI Taxonomy" id="1042163"/>
    <lineage>
        <taxon>Bacteria</taxon>
        <taxon>Bacillati</taxon>
        <taxon>Bacillota</taxon>
        <taxon>Bacilli</taxon>
        <taxon>Bacillales</taxon>
        <taxon>Paenibacillaceae</taxon>
        <taxon>Brevibacillus</taxon>
    </lineage>
</organism>
<dbReference type="KEGG" id="blr:BRLA_c015970"/>
<evidence type="ECO:0000313" key="3">
    <source>
        <dbReference type="Proteomes" id="UP000005850"/>
    </source>
</evidence>
<keyword evidence="3" id="KW-1185">Reference proteome</keyword>
<dbReference type="AlphaFoldDB" id="A0A075R363"/>